<dbReference type="RefSeq" id="WP_061532581.1">
    <property type="nucleotide sequence ID" value="NZ_CP013233.1"/>
</dbReference>
<dbReference type="PATRIC" id="fig|279058.17.peg.1196"/>
<dbReference type="Proteomes" id="UP000071778">
    <property type="component" value="Chromosome"/>
</dbReference>
<evidence type="ECO:0000313" key="2">
    <source>
        <dbReference type="Proteomes" id="UP000071778"/>
    </source>
</evidence>
<accession>A0A127QH23</accession>
<dbReference type="EMBL" id="CP013235">
    <property type="protein sequence ID" value="AMP08902.1"/>
    <property type="molecule type" value="Genomic_DNA"/>
</dbReference>
<gene>
    <name evidence="1" type="ORF">CAter282_1107</name>
</gene>
<reference evidence="1 2" key="1">
    <citation type="submission" date="2015-11" db="EMBL/GenBank/DDBJ databases">
        <title>Exploring the genomic traits of fungus-feeding bacterial genus Collimonas.</title>
        <authorList>
            <person name="Song C."/>
            <person name="Schmidt R."/>
            <person name="de Jager V."/>
            <person name="Krzyzanowska D."/>
            <person name="Jongedijk E."/>
            <person name="Cankar K."/>
            <person name="Beekwilder J."/>
            <person name="van Veen A."/>
            <person name="de Boer W."/>
            <person name="van Veen J.A."/>
            <person name="Garbeva P."/>
        </authorList>
    </citation>
    <scope>NUCLEOTIDE SEQUENCE [LARGE SCALE GENOMIC DNA]</scope>
    <source>
        <strain evidence="1 2">Ter282</strain>
    </source>
</reference>
<keyword evidence="2" id="KW-1185">Reference proteome</keyword>
<evidence type="ECO:0000313" key="1">
    <source>
        <dbReference type="EMBL" id="AMP08902.1"/>
    </source>
</evidence>
<dbReference type="GO" id="GO:0006355">
    <property type="term" value="P:regulation of DNA-templated transcription"/>
    <property type="evidence" value="ECO:0007669"/>
    <property type="project" value="InterPro"/>
</dbReference>
<sequence>MRLSAKELATIEELADAIGRSRASFIRRLIVRGLEAYELDPRHTVLDRLYIRDMAEQKAEAAASISAAIVTDGKG</sequence>
<dbReference type="AlphaFoldDB" id="A0A127QH23"/>
<protein>
    <submittedName>
        <fullName evidence="1">Ribbon-helix-helix, copG family protein</fullName>
    </submittedName>
</protein>
<name>A0A127QH23_9BURK</name>
<proteinExistence type="predicted"/>
<organism evidence="1 2">
    <name type="scientific">Collimonas arenae</name>
    <dbReference type="NCBI Taxonomy" id="279058"/>
    <lineage>
        <taxon>Bacteria</taxon>
        <taxon>Pseudomonadati</taxon>
        <taxon>Pseudomonadota</taxon>
        <taxon>Betaproteobacteria</taxon>
        <taxon>Burkholderiales</taxon>
        <taxon>Oxalobacteraceae</taxon>
        <taxon>Collimonas</taxon>
    </lineage>
</organism>